<dbReference type="InterPro" id="IPR020568">
    <property type="entry name" value="Ribosomal_Su5_D2-typ_SF"/>
</dbReference>
<comment type="function">
    <text evidence="5">This protein is involved in the repair of mismatches in DNA. It is required for dam-dependent methyl-directed DNA mismatch repair. May act as a 'molecular matchmaker', a protein that promotes the formation of a stable complex between two or more DNA-binding proteins in an ATP-dependent manner without itself being part of a final effector complex.</text>
</comment>
<dbReference type="Gene3D" id="3.30.1370.100">
    <property type="entry name" value="MutL, C-terminal domain, regulatory subdomain"/>
    <property type="match status" value="1"/>
</dbReference>
<dbReference type="Pfam" id="PF13589">
    <property type="entry name" value="HATPase_c_3"/>
    <property type="match status" value="1"/>
</dbReference>
<dbReference type="GO" id="GO:0004519">
    <property type="term" value="F:endonuclease activity"/>
    <property type="evidence" value="ECO:0007669"/>
    <property type="project" value="UniProtKB-KW"/>
</dbReference>
<accession>A0A7K3NN87</accession>
<evidence type="ECO:0000313" key="9">
    <source>
        <dbReference type="EMBL" id="NDY57654.1"/>
    </source>
</evidence>
<dbReference type="Gene3D" id="3.30.230.10">
    <property type="match status" value="1"/>
</dbReference>
<comment type="caution">
    <text evidence="9">The sequence shown here is derived from an EMBL/GenBank/DDBJ whole genome shotgun (WGS) entry which is preliminary data.</text>
</comment>
<keyword evidence="4 5" id="KW-0234">DNA repair</keyword>
<comment type="similarity">
    <text evidence="1 5">Belongs to the DNA mismatch repair MutL/HexB family.</text>
</comment>
<keyword evidence="9" id="KW-0540">Nuclease</keyword>
<dbReference type="EMBL" id="JAAGRQ010000056">
    <property type="protein sequence ID" value="NDY57654.1"/>
    <property type="molecule type" value="Genomic_DNA"/>
</dbReference>
<dbReference type="RefSeq" id="WP_163302738.1">
    <property type="nucleotide sequence ID" value="NZ_JAAGRQ010000056.1"/>
</dbReference>
<dbReference type="InterPro" id="IPR013507">
    <property type="entry name" value="DNA_mismatch_S5_2-like"/>
</dbReference>
<evidence type="ECO:0000256" key="4">
    <source>
        <dbReference type="ARBA" id="ARBA00023204"/>
    </source>
</evidence>
<keyword evidence="3 5" id="KW-0227">DNA damage</keyword>
<dbReference type="GO" id="GO:0006298">
    <property type="term" value="P:mismatch repair"/>
    <property type="evidence" value="ECO:0007669"/>
    <property type="project" value="UniProtKB-UniRule"/>
</dbReference>
<dbReference type="InterPro" id="IPR002099">
    <property type="entry name" value="MutL/Mlh/PMS"/>
</dbReference>
<dbReference type="Proteomes" id="UP000469724">
    <property type="component" value="Unassembled WGS sequence"/>
</dbReference>
<dbReference type="SMART" id="SM01340">
    <property type="entry name" value="DNA_mis_repair"/>
    <property type="match status" value="1"/>
</dbReference>
<dbReference type="InterPro" id="IPR037198">
    <property type="entry name" value="MutL_C_sf"/>
</dbReference>
<protein>
    <recommendedName>
        <fullName evidence="2 5">DNA mismatch repair protein MutL</fullName>
    </recommendedName>
</protein>
<dbReference type="Pfam" id="PF08676">
    <property type="entry name" value="MutL_C"/>
    <property type="match status" value="1"/>
</dbReference>
<dbReference type="Gene3D" id="3.30.565.10">
    <property type="entry name" value="Histidine kinase-like ATPase, C-terminal domain"/>
    <property type="match status" value="1"/>
</dbReference>
<dbReference type="InterPro" id="IPR042121">
    <property type="entry name" value="MutL_C_regsub"/>
</dbReference>
<dbReference type="InterPro" id="IPR014721">
    <property type="entry name" value="Ribsml_uS5_D2-typ_fold_subgr"/>
</dbReference>
<dbReference type="SMART" id="SM00853">
    <property type="entry name" value="MutL_C"/>
    <property type="match status" value="1"/>
</dbReference>
<keyword evidence="10" id="KW-1185">Reference proteome</keyword>
<evidence type="ECO:0000313" key="10">
    <source>
        <dbReference type="Proteomes" id="UP000469724"/>
    </source>
</evidence>
<dbReference type="CDD" id="cd00782">
    <property type="entry name" value="MutL_Trans"/>
    <property type="match status" value="1"/>
</dbReference>
<dbReference type="GO" id="GO:0140664">
    <property type="term" value="F:ATP-dependent DNA damage sensor activity"/>
    <property type="evidence" value="ECO:0007669"/>
    <property type="project" value="InterPro"/>
</dbReference>
<dbReference type="PANTHER" id="PTHR10073">
    <property type="entry name" value="DNA MISMATCH REPAIR PROTEIN MLH, PMS, MUTL"/>
    <property type="match status" value="1"/>
</dbReference>
<organism evidence="9 10">
    <name type="scientific">Desulfolutivibrio sulfodismutans</name>
    <dbReference type="NCBI Taxonomy" id="63561"/>
    <lineage>
        <taxon>Bacteria</taxon>
        <taxon>Pseudomonadati</taxon>
        <taxon>Thermodesulfobacteriota</taxon>
        <taxon>Desulfovibrionia</taxon>
        <taxon>Desulfovibrionales</taxon>
        <taxon>Desulfovibrionaceae</taxon>
        <taxon>Desulfolutivibrio</taxon>
    </lineage>
</organism>
<evidence type="ECO:0000256" key="2">
    <source>
        <dbReference type="ARBA" id="ARBA00021975"/>
    </source>
</evidence>
<dbReference type="PROSITE" id="PS00058">
    <property type="entry name" value="DNA_MISMATCH_REPAIR_1"/>
    <property type="match status" value="1"/>
</dbReference>
<dbReference type="InterPro" id="IPR020667">
    <property type="entry name" value="DNA_mismatch_repair_MutL"/>
</dbReference>
<dbReference type="GO" id="GO:0030983">
    <property type="term" value="F:mismatched DNA binding"/>
    <property type="evidence" value="ECO:0007669"/>
    <property type="project" value="InterPro"/>
</dbReference>
<dbReference type="SUPFAM" id="SSF55874">
    <property type="entry name" value="ATPase domain of HSP90 chaperone/DNA topoisomerase II/histidine kinase"/>
    <property type="match status" value="1"/>
</dbReference>
<feature type="region of interest" description="Disordered" evidence="6">
    <location>
        <begin position="344"/>
        <end position="507"/>
    </location>
</feature>
<proteinExistence type="inferred from homology"/>
<evidence type="ECO:0000256" key="1">
    <source>
        <dbReference type="ARBA" id="ARBA00006082"/>
    </source>
</evidence>
<dbReference type="InterPro" id="IPR038973">
    <property type="entry name" value="MutL/Mlh/Pms-like"/>
</dbReference>
<dbReference type="GO" id="GO:0016887">
    <property type="term" value="F:ATP hydrolysis activity"/>
    <property type="evidence" value="ECO:0007669"/>
    <property type="project" value="InterPro"/>
</dbReference>
<dbReference type="InterPro" id="IPR014762">
    <property type="entry name" value="DNA_mismatch_repair_CS"/>
</dbReference>
<evidence type="ECO:0000259" key="8">
    <source>
        <dbReference type="SMART" id="SM01340"/>
    </source>
</evidence>
<dbReference type="CDD" id="cd16926">
    <property type="entry name" value="HATPase_MutL-MLH-PMS-like"/>
    <property type="match status" value="1"/>
</dbReference>
<dbReference type="FunFam" id="3.30.565.10:FF:000003">
    <property type="entry name" value="DNA mismatch repair endonuclease MutL"/>
    <property type="match status" value="1"/>
</dbReference>
<dbReference type="InterPro" id="IPR042120">
    <property type="entry name" value="MutL_C_dimsub"/>
</dbReference>
<dbReference type="NCBIfam" id="TIGR00585">
    <property type="entry name" value="mutl"/>
    <property type="match status" value="1"/>
</dbReference>
<feature type="compositionally biased region" description="Low complexity" evidence="6">
    <location>
        <begin position="432"/>
        <end position="449"/>
    </location>
</feature>
<evidence type="ECO:0000259" key="7">
    <source>
        <dbReference type="SMART" id="SM00853"/>
    </source>
</evidence>
<name>A0A7K3NN87_9BACT</name>
<dbReference type="InterPro" id="IPR014790">
    <property type="entry name" value="MutL_C"/>
</dbReference>
<dbReference type="Gene3D" id="3.30.1540.20">
    <property type="entry name" value="MutL, C-terminal domain, dimerisation subdomain"/>
    <property type="match status" value="1"/>
</dbReference>
<evidence type="ECO:0000256" key="5">
    <source>
        <dbReference type="HAMAP-Rule" id="MF_00149"/>
    </source>
</evidence>
<dbReference type="GO" id="GO:0032300">
    <property type="term" value="C:mismatch repair complex"/>
    <property type="evidence" value="ECO:0007669"/>
    <property type="project" value="InterPro"/>
</dbReference>
<keyword evidence="9" id="KW-0378">Hydrolase</keyword>
<evidence type="ECO:0000256" key="6">
    <source>
        <dbReference type="SAM" id="MobiDB-lite"/>
    </source>
</evidence>
<dbReference type="InterPro" id="IPR036890">
    <property type="entry name" value="HATPase_C_sf"/>
</dbReference>
<evidence type="ECO:0000256" key="3">
    <source>
        <dbReference type="ARBA" id="ARBA00022763"/>
    </source>
</evidence>
<dbReference type="GO" id="GO:0005524">
    <property type="term" value="F:ATP binding"/>
    <property type="evidence" value="ECO:0007669"/>
    <property type="project" value="InterPro"/>
</dbReference>
<dbReference type="AlphaFoldDB" id="A0A7K3NN87"/>
<feature type="domain" description="MutL C-terminal dimerisation" evidence="7">
    <location>
        <begin position="524"/>
        <end position="657"/>
    </location>
</feature>
<dbReference type="SUPFAM" id="SSF54211">
    <property type="entry name" value="Ribosomal protein S5 domain 2-like"/>
    <property type="match status" value="1"/>
</dbReference>
<sequence>MPHDDTRETRPAASRPIRILPPELQNQIAAGEVVERPASVLKELVENSLDAGASRVEVVVEGGGRGLIQVQDNGFGMTPAELSLAVTRHATSKLASLAELSTIGSYGFRGEALPSIASVSLFRCTSACQGYDEAAMIEVINGRITDQGPAAMTQGTRIEVRDLFAGVPARLKFLKTEATETKLCVETLCRLALARLDVAFKLTCGGRTVHRFPAGQTLQARLAGMWPPAVTEDMVTVSLAHDGFAVTGLVGRPLTAQARADRMLFFVNGRHVRDRVLLSAVREAYKGRLLSREYPQAAIFLAMPPEDVDVNVHPAKSEVRFREESRIFTLVRRAVSEALDKASVMRTSPAPEPWLSGRGEPEKYPGYRDFAAHMQEQDRQAASPEPPYAGPRPFSEPDSFPDPRDSSLAPPPLLREPARPAGAWPQATRNVDPPAVAAHARSAQVAQDAQTASAAPLPGWTRHTGSPFADAASHPGDDRPFLAPPPGKDREPGPGPAATVRDASAPAGIVPGRGMGHGGEEIEYLGQFADTYLLVRMGGSALTLVDQHAAHERVLFAAMRRDGRRGDSRPLGIPLQVALHKSEQAMLGKLWDELRAVGFDLERADPGVLAIKGLPPSLTVAEAGDYLRAALSGQAKKIEDLWTLLSCKAAIKAGTRLVPDEALALLASWRECPERDYCPHGRPVAVRFTEHELERLFKRKK</sequence>
<dbReference type="PANTHER" id="PTHR10073:SF12">
    <property type="entry name" value="DNA MISMATCH REPAIR PROTEIN MLH1"/>
    <property type="match status" value="1"/>
</dbReference>
<dbReference type="SUPFAM" id="SSF118116">
    <property type="entry name" value="DNA mismatch repair protein MutL"/>
    <property type="match status" value="1"/>
</dbReference>
<reference evidence="9 10" key="1">
    <citation type="submission" date="2020-02" db="EMBL/GenBank/DDBJ databases">
        <title>Comparative genomics of sulfur disproportionating microorganisms.</title>
        <authorList>
            <person name="Ward L.M."/>
            <person name="Bertran E."/>
            <person name="Johnston D.T."/>
        </authorList>
    </citation>
    <scope>NUCLEOTIDE SEQUENCE [LARGE SCALE GENOMIC DNA]</scope>
    <source>
        <strain evidence="9 10">DSM 3696</strain>
    </source>
</reference>
<dbReference type="Pfam" id="PF01119">
    <property type="entry name" value="DNA_mis_repair"/>
    <property type="match status" value="1"/>
</dbReference>
<gene>
    <name evidence="5 9" type="primary">mutL</name>
    <name evidence="9" type="ORF">G3N56_13030</name>
</gene>
<keyword evidence="9" id="KW-0255">Endonuclease</keyword>
<dbReference type="HAMAP" id="MF_00149">
    <property type="entry name" value="DNA_mis_repair"/>
    <property type="match status" value="1"/>
</dbReference>
<feature type="domain" description="DNA mismatch repair protein S5" evidence="8">
    <location>
        <begin position="222"/>
        <end position="340"/>
    </location>
</feature>